<dbReference type="Pfam" id="PF06961">
    <property type="entry name" value="DUF1294"/>
    <property type="match status" value="1"/>
</dbReference>
<feature type="transmembrane region" description="Helical" evidence="1">
    <location>
        <begin position="85"/>
        <end position="105"/>
    </location>
</feature>
<accession>A0A1T4PB18</accession>
<dbReference type="InterPro" id="IPR010718">
    <property type="entry name" value="DUF1294"/>
</dbReference>
<dbReference type="RefSeq" id="WP_200803029.1">
    <property type="nucleotide sequence ID" value="NZ_FUWO01000033.1"/>
</dbReference>
<organism evidence="2 3">
    <name type="scientific">Globicatella sulfidifaciens DSM 15739</name>
    <dbReference type="NCBI Taxonomy" id="1121925"/>
    <lineage>
        <taxon>Bacteria</taxon>
        <taxon>Bacillati</taxon>
        <taxon>Bacillota</taxon>
        <taxon>Bacilli</taxon>
        <taxon>Lactobacillales</taxon>
        <taxon>Aerococcaceae</taxon>
        <taxon>Globicatella</taxon>
    </lineage>
</organism>
<evidence type="ECO:0000256" key="1">
    <source>
        <dbReference type="SAM" id="Phobius"/>
    </source>
</evidence>
<dbReference type="Proteomes" id="UP000189941">
    <property type="component" value="Unassembled WGS sequence"/>
</dbReference>
<keyword evidence="1" id="KW-0812">Transmembrane</keyword>
<feature type="transmembrane region" description="Helical" evidence="1">
    <location>
        <begin position="21"/>
        <end position="39"/>
    </location>
</feature>
<name>A0A1T4PB18_9LACT</name>
<dbReference type="EMBL" id="FUWO01000033">
    <property type="protein sequence ID" value="SJZ88702.1"/>
    <property type="molecule type" value="Genomic_DNA"/>
</dbReference>
<keyword evidence="1" id="KW-1133">Transmembrane helix</keyword>
<dbReference type="AlphaFoldDB" id="A0A1T4PB18"/>
<evidence type="ECO:0000313" key="2">
    <source>
        <dbReference type="EMBL" id="SJZ88702.1"/>
    </source>
</evidence>
<dbReference type="STRING" id="1121925.SAMN02746011_02001"/>
<gene>
    <name evidence="2" type="ORF">SAMN02746011_02001</name>
</gene>
<feature type="transmembrane region" description="Helical" evidence="1">
    <location>
        <begin position="59"/>
        <end position="78"/>
    </location>
</feature>
<reference evidence="3" key="1">
    <citation type="submission" date="2017-02" db="EMBL/GenBank/DDBJ databases">
        <authorList>
            <person name="Varghese N."/>
            <person name="Submissions S."/>
        </authorList>
    </citation>
    <scope>NUCLEOTIDE SEQUENCE [LARGE SCALE GENOMIC DNA]</scope>
    <source>
        <strain evidence="3">DSM 15739</strain>
    </source>
</reference>
<sequence>MENIILLTNNLFDYFINHLNAQTFFIVYLIILNVSSLFAMLWDKWMAIKKAQRISEQTLLAMGFFGGGLGGLVGMFLFRHKIRKPYFTIVYLAGIFLVVLVYYQFFASLF</sequence>
<evidence type="ECO:0000313" key="3">
    <source>
        <dbReference type="Proteomes" id="UP000189941"/>
    </source>
</evidence>
<keyword evidence="3" id="KW-1185">Reference proteome</keyword>
<protein>
    <submittedName>
        <fullName evidence="2">Uncharacterized membrane protein YsdA, DUF1294 family</fullName>
    </submittedName>
</protein>
<keyword evidence="1" id="KW-0472">Membrane</keyword>
<proteinExistence type="predicted"/>